<gene>
    <name evidence="2" type="ORF">NCTC12475_01249</name>
</gene>
<dbReference type="EMBL" id="UFVD01000001">
    <property type="protein sequence ID" value="SUX11035.1"/>
    <property type="molecule type" value="Genomic_DNA"/>
</dbReference>
<dbReference type="SUPFAM" id="SSF52980">
    <property type="entry name" value="Restriction endonuclease-like"/>
    <property type="match status" value="1"/>
</dbReference>
<dbReference type="RefSeq" id="WP_089181814.1">
    <property type="nucleotide sequence ID" value="NZ_CP043427.1"/>
</dbReference>
<feature type="domain" description="PD-(D/E)XK endonuclease-like" evidence="1">
    <location>
        <begin position="560"/>
        <end position="772"/>
    </location>
</feature>
<keyword evidence="2" id="KW-0067">ATP-binding</keyword>
<keyword evidence="2" id="KW-0547">Nucleotide-binding</keyword>
<dbReference type="SUPFAM" id="SSF52540">
    <property type="entry name" value="P-loop containing nucleoside triphosphate hydrolases"/>
    <property type="match status" value="1"/>
</dbReference>
<dbReference type="Gene3D" id="3.90.320.10">
    <property type="match status" value="1"/>
</dbReference>
<dbReference type="InterPro" id="IPR027417">
    <property type="entry name" value="P-loop_NTPase"/>
</dbReference>
<accession>A0A381DK71</accession>
<keyword evidence="2" id="KW-0378">Hydrolase</keyword>
<dbReference type="Proteomes" id="UP000254920">
    <property type="component" value="Unassembled WGS sequence"/>
</dbReference>
<sequence>MQTNLYVFSTTRAIREFIKSHLKTNSLLPKAITIGEFEKNIVLVKNRKKASDIGALLLMRKACKNTQNLHDKLGIPKEFFAFLKNSDYIFSFFKELSNEGVEILSLQNYDTYANFDEHLKILDQLYKNYINELEKNELYDDITLPNLYEINEAYVKRFSQIFINIDGVLSNFEWDLITKISSYCEIIIKLKATNLNQKTYKKVEKLYNLNLKENMLYEINLKENMLYEINLNKKCITNSQALPNLNHIYVSKFDLYSTQCAFVFERISHLVNIGINPSNIVVILPDESFSEVLKIHDRFNMLNFAMGSSFKHTLFFQKLSVFMDILDSKFDENNIKYFKDSFNISDDILNLGKKYFLNSCDYDNFTDILNLLCENLQLDFESKNFIENEKIYINSLLKFENLNLKEILELLKLRLANKSLSITGGGEVTVQGILESRSLQYEAVIVVSFNDHLVPKRDVGELFLNSQIRQKAGLVTYFDRENLQRFYYKELFRNAKHIYISYIEDEQSMKSRFLDELSYQNLEAYTQKSYLNSLCFFKPNTINLKKDEIVLKHDFFKNPLSFSRLECFLECKRMYFYKYIKNLYPPNTNEKPFGTILHNSLKNYYDTHKIFDKNEFEKIFLNECENRYKIQKELILLSLDTFEKNENQRFSDGWGIFALEKELNANINGVNLKGIIDRIDVKNGNYAVIDYKSGKIKENSFQLVFYELLSGANESYYYDLKDTFSLIKPKKTKSKEELKEKLDELKTEFQNRVNFERNLSKCEYCPYTLICKKELI</sequence>
<dbReference type="Pfam" id="PF12705">
    <property type="entry name" value="PDDEXK_1"/>
    <property type="match status" value="1"/>
</dbReference>
<dbReference type="InterPro" id="IPR011335">
    <property type="entry name" value="Restrct_endonuc-II-like"/>
</dbReference>
<dbReference type="AlphaFoldDB" id="A0A381DK71"/>
<evidence type="ECO:0000259" key="1">
    <source>
        <dbReference type="Pfam" id="PF12705"/>
    </source>
</evidence>
<reference evidence="2 3" key="1">
    <citation type="submission" date="2018-06" db="EMBL/GenBank/DDBJ databases">
        <authorList>
            <consortium name="Pathogen Informatics"/>
            <person name="Doyle S."/>
        </authorList>
    </citation>
    <scope>NUCLEOTIDE SEQUENCE [LARGE SCALE GENOMIC DNA]</scope>
    <source>
        <strain evidence="2 3">NCTC12475</strain>
    </source>
</reference>
<dbReference type="STRING" id="32024.GCA_000788295_01717"/>
<dbReference type="GeneID" id="93089904"/>
<dbReference type="InterPro" id="IPR011604">
    <property type="entry name" value="PDDEXK-like_dom_sf"/>
</dbReference>
<name>A0A381DK71_9BACT</name>
<evidence type="ECO:0000313" key="2">
    <source>
        <dbReference type="EMBL" id="SUX11035.1"/>
    </source>
</evidence>
<dbReference type="OrthoDB" id="9766257at2"/>
<dbReference type="InterPro" id="IPR038726">
    <property type="entry name" value="PDDEXK_AddAB-type"/>
</dbReference>
<evidence type="ECO:0000313" key="3">
    <source>
        <dbReference type="Proteomes" id="UP000254920"/>
    </source>
</evidence>
<proteinExistence type="predicted"/>
<dbReference type="GO" id="GO:0004386">
    <property type="term" value="F:helicase activity"/>
    <property type="evidence" value="ECO:0007669"/>
    <property type="project" value="UniProtKB-KW"/>
</dbReference>
<protein>
    <submittedName>
        <fullName evidence="2">Inactivated superfamily I helicase</fullName>
    </submittedName>
</protein>
<keyword evidence="3" id="KW-1185">Reference proteome</keyword>
<keyword evidence="2" id="KW-0347">Helicase</keyword>
<organism evidence="2 3">
    <name type="scientific">Campylobacter sputorum subsp. sputorum</name>
    <dbReference type="NCBI Taxonomy" id="32024"/>
    <lineage>
        <taxon>Bacteria</taxon>
        <taxon>Pseudomonadati</taxon>
        <taxon>Campylobacterota</taxon>
        <taxon>Epsilonproteobacteria</taxon>
        <taxon>Campylobacterales</taxon>
        <taxon>Campylobacteraceae</taxon>
        <taxon>Campylobacter</taxon>
    </lineage>
</organism>